<feature type="disulfide bond" evidence="11">
    <location>
        <begin position="16"/>
        <end position="48"/>
    </location>
</feature>
<dbReference type="PANTHER" id="PTHR31517:SF48">
    <property type="entry name" value="PEROXIDASE 16-RELATED"/>
    <property type="match status" value="1"/>
</dbReference>
<dbReference type="PANTHER" id="PTHR31517">
    <property type="match status" value="1"/>
</dbReference>
<evidence type="ECO:0000256" key="9">
    <source>
        <dbReference type="ARBA" id="ARBA00023157"/>
    </source>
</evidence>
<dbReference type="InterPro" id="IPR000823">
    <property type="entry name" value="Peroxidase_pln"/>
</dbReference>
<keyword evidence="5" id="KW-0349">Heme</keyword>
<dbReference type="PROSITE" id="PS50873">
    <property type="entry name" value="PEROXIDASE_4"/>
    <property type="match status" value="1"/>
</dbReference>
<evidence type="ECO:0000256" key="10">
    <source>
        <dbReference type="PIRSR" id="PIRSR600823-3"/>
    </source>
</evidence>
<dbReference type="FunFam" id="1.10.420.10:FF:000001">
    <property type="entry name" value="Peroxidase"/>
    <property type="match status" value="1"/>
</dbReference>
<keyword evidence="8 10" id="KW-0408">Iron</keyword>
<evidence type="ECO:0000256" key="7">
    <source>
        <dbReference type="ARBA" id="ARBA00023002"/>
    </source>
</evidence>
<feature type="binding site" evidence="10">
    <location>
        <position position="10"/>
    </location>
    <ligand>
        <name>Ca(2+)</name>
        <dbReference type="ChEBI" id="CHEBI:29108"/>
        <label>2</label>
    </ligand>
</feature>
<reference evidence="15" key="1">
    <citation type="submission" date="2016-06" db="EMBL/GenBank/DDBJ databases">
        <title>Parallel loss of symbiosis genes in relatives of nitrogen-fixing non-legume Parasponia.</title>
        <authorList>
            <person name="Van Velzen R."/>
            <person name="Holmer R."/>
            <person name="Bu F."/>
            <person name="Rutten L."/>
            <person name="Van Zeijl A."/>
            <person name="Liu W."/>
            <person name="Santuari L."/>
            <person name="Cao Q."/>
            <person name="Sharma T."/>
            <person name="Shen D."/>
            <person name="Roswanjaya Y."/>
            <person name="Wardhani T."/>
            <person name="Kalhor M.S."/>
            <person name="Jansen J."/>
            <person name="Van den Hoogen J."/>
            <person name="Gungor B."/>
            <person name="Hartog M."/>
            <person name="Hontelez J."/>
            <person name="Verver J."/>
            <person name="Yang W.-C."/>
            <person name="Schijlen E."/>
            <person name="Repin R."/>
            <person name="Schilthuizen M."/>
            <person name="Schranz E."/>
            <person name="Heidstra R."/>
            <person name="Miyata K."/>
            <person name="Fedorova E."/>
            <person name="Kohlen W."/>
            <person name="Bisseling T."/>
            <person name="Smit S."/>
            <person name="Geurts R."/>
        </authorList>
    </citation>
    <scope>NUCLEOTIDE SEQUENCE [LARGE SCALE GENOMIC DNA]</scope>
    <source>
        <strain evidence="15">cv. WU1-14</strain>
    </source>
</reference>
<evidence type="ECO:0000256" key="5">
    <source>
        <dbReference type="ARBA" id="ARBA00022617"/>
    </source>
</evidence>
<dbReference type="EMBL" id="JXTB01000327">
    <property type="protein sequence ID" value="PON45581.1"/>
    <property type="molecule type" value="Genomic_DNA"/>
</dbReference>
<feature type="binding site" evidence="10">
    <location>
        <position position="61"/>
    </location>
    <ligand>
        <name>Ca(2+)</name>
        <dbReference type="ChEBI" id="CHEBI:29108"/>
        <label>2</label>
    </ligand>
</feature>
<dbReference type="Gene3D" id="1.10.420.10">
    <property type="entry name" value="Peroxidase, domain 2"/>
    <property type="match status" value="1"/>
</dbReference>
<evidence type="ECO:0000256" key="4">
    <source>
        <dbReference type="ARBA" id="ARBA00022559"/>
    </source>
</evidence>
<dbReference type="Pfam" id="PF00141">
    <property type="entry name" value="peroxidase"/>
    <property type="match status" value="1"/>
</dbReference>
<dbReference type="AlphaFoldDB" id="A0A2P5B9X9"/>
<dbReference type="SUPFAM" id="SSF48113">
    <property type="entry name" value="Heme-dependent peroxidases"/>
    <property type="match status" value="1"/>
</dbReference>
<name>A0A2P5B9X9_PARAD</name>
<evidence type="ECO:0000256" key="2">
    <source>
        <dbReference type="ARBA" id="ARBA00002322"/>
    </source>
</evidence>
<comment type="similarity">
    <text evidence="12">Belongs to the peroxidase family.</text>
</comment>
<feature type="domain" description="Plant heme peroxidase family profile" evidence="13">
    <location>
        <begin position="1"/>
        <end position="143"/>
    </location>
</feature>
<dbReference type="OrthoDB" id="2113341at2759"/>
<dbReference type="PRINTS" id="PR00458">
    <property type="entry name" value="PEROXIDASE"/>
</dbReference>
<keyword evidence="7" id="KW-0560">Oxidoreductase</keyword>
<evidence type="ECO:0000259" key="13">
    <source>
        <dbReference type="PROSITE" id="PS50873"/>
    </source>
</evidence>
<comment type="caution">
    <text evidence="14">The sequence shown here is derived from an EMBL/GenBank/DDBJ whole genome shotgun (WGS) entry which is preliminary data.</text>
</comment>
<keyword evidence="9 11" id="KW-1015">Disulfide bond</keyword>
<dbReference type="InterPro" id="IPR010255">
    <property type="entry name" value="Haem_peroxidase_sf"/>
</dbReference>
<dbReference type="EC" id="1.11.1.7" evidence="3"/>
<organism evidence="14 15">
    <name type="scientific">Parasponia andersonii</name>
    <name type="common">Sponia andersonii</name>
    <dbReference type="NCBI Taxonomy" id="3476"/>
    <lineage>
        <taxon>Eukaryota</taxon>
        <taxon>Viridiplantae</taxon>
        <taxon>Streptophyta</taxon>
        <taxon>Embryophyta</taxon>
        <taxon>Tracheophyta</taxon>
        <taxon>Spermatophyta</taxon>
        <taxon>Magnoliopsida</taxon>
        <taxon>eudicotyledons</taxon>
        <taxon>Gunneridae</taxon>
        <taxon>Pentapetalae</taxon>
        <taxon>rosids</taxon>
        <taxon>fabids</taxon>
        <taxon>Rosales</taxon>
        <taxon>Cannabaceae</taxon>
        <taxon>Parasponia</taxon>
    </lineage>
</organism>
<dbReference type="STRING" id="3476.A0A2P5B9X9"/>
<keyword evidence="15" id="KW-1185">Reference proteome</keyword>
<dbReference type="GO" id="GO:0006979">
    <property type="term" value="P:response to oxidative stress"/>
    <property type="evidence" value="ECO:0007669"/>
    <property type="project" value="InterPro"/>
</dbReference>
<accession>A0A2P5B9X9</accession>
<comment type="function">
    <text evidence="2">Removal of H(2)O(2), oxidation of toxic reductants, biosynthesis and degradation of lignin, suberization, auxin catabolism, response to environmental stresses such as wounding, pathogen attack and oxidative stress. These functions might be dependent on each isozyme/isoform in each plant tissue.</text>
</comment>
<feature type="binding site" evidence="10">
    <location>
        <position position="69"/>
    </location>
    <ligand>
        <name>Ca(2+)</name>
        <dbReference type="ChEBI" id="CHEBI:29108"/>
        <label>2</label>
    </ligand>
</feature>
<dbReference type="InterPro" id="IPR002016">
    <property type="entry name" value="Haem_peroxidase"/>
</dbReference>
<dbReference type="GO" id="GO:0046872">
    <property type="term" value="F:metal ion binding"/>
    <property type="evidence" value="ECO:0007669"/>
    <property type="project" value="UniProtKB-KW"/>
</dbReference>
<dbReference type="Gene3D" id="1.10.520.10">
    <property type="match status" value="1"/>
</dbReference>
<evidence type="ECO:0000313" key="14">
    <source>
        <dbReference type="EMBL" id="PON45581.1"/>
    </source>
</evidence>
<evidence type="ECO:0000256" key="12">
    <source>
        <dbReference type="RuleBase" id="RU004241"/>
    </source>
</evidence>
<proteinExistence type="inferred from homology"/>
<evidence type="ECO:0000256" key="1">
    <source>
        <dbReference type="ARBA" id="ARBA00000189"/>
    </source>
</evidence>
<sequence>MHHEMNGAHTFGRAQCRFFSHRLFNFNNTGAPDTSLNSTLLETLSQLCPDGGNGSILTNLDPTTPDAFDNKYFSNLQIKKGILETDQILFSTSGADTVPIVNNFSANQTAFFESFVVSMIKMGNIRVLTGTEGEIRLNCSKVNGDLSGVSSGGLVAEY</sequence>
<comment type="cofactor">
    <cofactor evidence="10">
        <name>Ca(2+)</name>
        <dbReference type="ChEBI" id="CHEBI:29108"/>
    </cofactor>
    <text evidence="10">Binds 2 calcium ions per subunit.</text>
</comment>
<comment type="catalytic activity">
    <reaction evidence="1">
        <text>2 a phenolic donor + H2O2 = 2 a phenolic radical donor + 2 H2O</text>
        <dbReference type="Rhea" id="RHEA:56136"/>
        <dbReference type="ChEBI" id="CHEBI:15377"/>
        <dbReference type="ChEBI" id="CHEBI:16240"/>
        <dbReference type="ChEBI" id="CHEBI:139520"/>
        <dbReference type="ChEBI" id="CHEBI:139521"/>
        <dbReference type="EC" id="1.11.1.7"/>
    </reaction>
</comment>
<dbReference type="GO" id="GO:0020037">
    <property type="term" value="F:heme binding"/>
    <property type="evidence" value="ECO:0007669"/>
    <property type="project" value="InterPro"/>
</dbReference>
<dbReference type="PRINTS" id="PR00461">
    <property type="entry name" value="PLPEROXIDASE"/>
</dbReference>
<keyword evidence="6 10" id="KW-0479">Metal-binding</keyword>
<keyword evidence="4 14" id="KW-0575">Peroxidase</keyword>
<feature type="binding site" evidence="10">
    <location>
        <position position="64"/>
    </location>
    <ligand>
        <name>Ca(2+)</name>
        <dbReference type="ChEBI" id="CHEBI:29108"/>
        <label>2</label>
    </ligand>
</feature>
<dbReference type="Proteomes" id="UP000237105">
    <property type="component" value="Unassembled WGS sequence"/>
</dbReference>
<evidence type="ECO:0000256" key="3">
    <source>
        <dbReference type="ARBA" id="ARBA00012313"/>
    </source>
</evidence>
<keyword evidence="10" id="KW-0106">Calcium</keyword>
<gene>
    <name evidence="14" type="ORF">PanWU01x14_258020</name>
</gene>
<evidence type="ECO:0000256" key="6">
    <source>
        <dbReference type="ARBA" id="ARBA00022723"/>
    </source>
</evidence>
<evidence type="ECO:0000313" key="15">
    <source>
        <dbReference type="Proteomes" id="UP000237105"/>
    </source>
</evidence>
<comment type="cofactor">
    <cofactor evidence="10">
        <name>heme b</name>
        <dbReference type="ChEBI" id="CHEBI:60344"/>
    </cofactor>
    <text evidence="10">Binds 1 heme b (iron(II)-protoporphyrin IX) group per subunit.</text>
</comment>
<dbReference type="GO" id="GO:0140825">
    <property type="term" value="F:lactoperoxidase activity"/>
    <property type="evidence" value="ECO:0007669"/>
    <property type="project" value="UniProtKB-EC"/>
</dbReference>
<protein>
    <recommendedName>
        <fullName evidence="3">peroxidase</fullName>
        <ecNumber evidence="3">1.11.1.7</ecNumber>
    </recommendedName>
</protein>
<feature type="binding site" description="axial binding residue" evidence="10">
    <location>
        <position position="9"/>
    </location>
    <ligand>
        <name>heme b</name>
        <dbReference type="ChEBI" id="CHEBI:60344"/>
    </ligand>
    <ligandPart>
        <name>Fe</name>
        <dbReference type="ChEBI" id="CHEBI:18248"/>
    </ligandPart>
</feature>
<evidence type="ECO:0000256" key="8">
    <source>
        <dbReference type="ARBA" id="ARBA00023004"/>
    </source>
</evidence>
<evidence type="ECO:0000256" key="11">
    <source>
        <dbReference type="PIRSR" id="PIRSR600823-5"/>
    </source>
</evidence>